<name>A0A8W8IMS0_MAGGI</name>
<evidence type="ECO:0000256" key="4">
    <source>
        <dbReference type="ARBA" id="ARBA00022692"/>
    </source>
</evidence>
<dbReference type="Gene3D" id="4.10.1240.10">
    <property type="entry name" value="GPCR, family 2, extracellular hormone receptor domain"/>
    <property type="match status" value="1"/>
</dbReference>
<evidence type="ECO:0000256" key="5">
    <source>
        <dbReference type="ARBA" id="ARBA00022989"/>
    </source>
</evidence>
<feature type="compositionally biased region" description="Low complexity" evidence="9">
    <location>
        <begin position="1251"/>
        <end position="1274"/>
    </location>
</feature>
<dbReference type="EnsemblMetazoa" id="G14672.1">
    <property type="protein sequence ID" value="G14672.1:cds"/>
    <property type="gene ID" value="G14672"/>
</dbReference>
<feature type="transmembrane region" description="Helical" evidence="10">
    <location>
        <begin position="1037"/>
        <end position="1060"/>
    </location>
</feature>
<feature type="transmembrane region" description="Helical" evidence="10">
    <location>
        <begin position="1148"/>
        <end position="1169"/>
    </location>
</feature>
<evidence type="ECO:0000256" key="2">
    <source>
        <dbReference type="ARBA" id="ARBA00007343"/>
    </source>
</evidence>
<keyword evidence="3 8" id="KW-0245">EGF-like domain</keyword>
<dbReference type="FunFam" id="2.10.25.10:FF:000118">
    <property type="entry name" value="protein delta homolog 2"/>
    <property type="match status" value="1"/>
</dbReference>
<evidence type="ECO:0000256" key="11">
    <source>
        <dbReference type="SAM" id="SignalP"/>
    </source>
</evidence>
<dbReference type="PROSITE" id="PS50261">
    <property type="entry name" value="G_PROTEIN_RECEP_F2_4"/>
    <property type="match status" value="1"/>
</dbReference>
<dbReference type="CDD" id="cd00096">
    <property type="entry name" value="Ig"/>
    <property type="match status" value="1"/>
</dbReference>
<keyword evidence="18" id="KW-1185">Reference proteome</keyword>
<dbReference type="InterPro" id="IPR035914">
    <property type="entry name" value="Sperma_CUB_dom_sf"/>
</dbReference>
<dbReference type="GO" id="GO:0007166">
    <property type="term" value="P:cell surface receptor signaling pathway"/>
    <property type="evidence" value="ECO:0007669"/>
    <property type="project" value="InterPro"/>
</dbReference>
<evidence type="ECO:0000256" key="3">
    <source>
        <dbReference type="ARBA" id="ARBA00022536"/>
    </source>
</evidence>
<feature type="domain" description="Ig-like" evidence="16">
    <location>
        <begin position="499"/>
        <end position="585"/>
    </location>
</feature>
<dbReference type="InterPro" id="IPR000859">
    <property type="entry name" value="CUB_dom"/>
</dbReference>
<organism evidence="17 18">
    <name type="scientific">Magallana gigas</name>
    <name type="common">Pacific oyster</name>
    <name type="synonym">Crassostrea gigas</name>
    <dbReference type="NCBI Taxonomy" id="29159"/>
    <lineage>
        <taxon>Eukaryota</taxon>
        <taxon>Metazoa</taxon>
        <taxon>Spiralia</taxon>
        <taxon>Lophotrochozoa</taxon>
        <taxon>Mollusca</taxon>
        <taxon>Bivalvia</taxon>
        <taxon>Autobranchia</taxon>
        <taxon>Pteriomorphia</taxon>
        <taxon>Ostreida</taxon>
        <taxon>Ostreoidea</taxon>
        <taxon>Ostreidae</taxon>
        <taxon>Magallana</taxon>
    </lineage>
</organism>
<feature type="transmembrane region" description="Helical" evidence="10">
    <location>
        <begin position="965"/>
        <end position="987"/>
    </location>
</feature>
<dbReference type="GO" id="GO:0004930">
    <property type="term" value="F:G protein-coupled receptor activity"/>
    <property type="evidence" value="ECO:0007669"/>
    <property type="project" value="InterPro"/>
</dbReference>
<dbReference type="Gene3D" id="2.10.25.10">
    <property type="entry name" value="Laminin"/>
    <property type="match status" value="2"/>
</dbReference>
<feature type="chain" id="PRO_5036459263" evidence="11">
    <location>
        <begin position="21"/>
        <end position="1366"/>
    </location>
</feature>
<comment type="caution">
    <text evidence="8">Lacks conserved residue(s) required for the propagation of feature annotation.</text>
</comment>
<feature type="domain" description="EGF-like" evidence="13">
    <location>
        <begin position="196"/>
        <end position="238"/>
    </location>
</feature>
<dbReference type="InterPro" id="IPR000742">
    <property type="entry name" value="EGF"/>
</dbReference>
<dbReference type="InterPro" id="IPR051830">
    <property type="entry name" value="NOTCH_homolog"/>
</dbReference>
<evidence type="ECO:0000259" key="15">
    <source>
        <dbReference type="PROSITE" id="PS50261"/>
    </source>
</evidence>
<accession>A0A8W8IMS0</accession>
<feature type="transmembrane region" description="Helical" evidence="10">
    <location>
        <begin position="1123"/>
        <end position="1142"/>
    </location>
</feature>
<evidence type="ECO:0000259" key="13">
    <source>
        <dbReference type="PROSITE" id="PS50026"/>
    </source>
</evidence>
<dbReference type="CDD" id="cd00054">
    <property type="entry name" value="EGF_CA"/>
    <property type="match status" value="1"/>
</dbReference>
<dbReference type="Gene3D" id="2.60.40.10">
    <property type="entry name" value="Immunoglobulins"/>
    <property type="match status" value="2"/>
</dbReference>
<keyword evidence="4 10" id="KW-0812">Transmembrane</keyword>
<dbReference type="PANTHER" id="PTHR24033:SF224">
    <property type="entry name" value="C-TYPE LECTIN"/>
    <property type="match status" value="1"/>
</dbReference>
<keyword evidence="7 8" id="KW-1015">Disulfide bond</keyword>
<comment type="similarity">
    <text evidence="2">Belongs to the G-protein coupled receptor 2 family. Adhesion G-protein coupled receptor (ADGR) subfamily.</text>
</comment>
<dbReference type="SUPFAM" id="SSF111418">
    <property type="entry name" value="Hormone receptor domain"/>
    <property type="match status" value="1"/>
</dbReference>
<feature type="signal peptide" evidence="11">
    <location>
        <begin position="1"/>
        <end position="20"/>
    </location>
</feature>
<dbReference type="InterPro" id="IPR036445">
    <property type="entry name" value="GPCR_2_extracell_dom_sf"/>
</dbReference>
<dbReference type="Gene3D" id="2.60.120.290">
    <property type="entry name" value="Spermadhesin, CUB domain"/>
    <property type="match status" value="1"/>
</dbReference>
<feature type="region of interest" description="Disordered" evidence="9">
    <location>
        <begin position="1245"/>
        <end position="1274"/>
    </location>
</feature>
<feature type="disulfide bond" evidence="8">
    <location>
        <begin position="228"/>
        <end position="237"/>
    </location>
</feature>
<evidence type="ECO:0000259" key="12">
    <source>
        <dbReference type="PROSITE" id="PS01180"/>
    </source>
</evidence>
<feature type="disulfide bond" evidence="8">
    <location>
        <begin position="209"/>
        <end position="226"/>
    </location>
</feature>
<evidence type="ECO:0000256" key="10">
    <source>
        <dbReference type="SAM" id="Phobius"/>
    </source>
</evidence>
<dbReference type="InterPro" id="IPR013783">
    <property type="entry name" value="Ig-like_fold"/>
</dbReference>
<evidence type="ECO:0000256" key="9">
    <source>
        <dbReference type="SAM" id="MobiDB-lite"/>
    </source>
</evidence>
<evidence type="ECO:0000256" key="8">
    <source>
        <dbReference type="PROSITE-ProRule" id="PRU00076"/>
    </source>
</evidence>
<keyword evidence="6 10" id="KW-0472">Membrane</keyword>
<keyword evidence="5 10" id="KW-1133">Transmembrane helix</keyword>
<dbReference type="PROSITE" id="PS01186">
    <property type="entry name" value="EGF_2"/>
    <property type="match status" value="1"/>
</dbReference>
<dbReference type="Pfam" id="PF02793">
    <property type="entry name" value="HRM"/>
    <property type="match status" value="1"/>
</dbReference>
<dbReference type="InterPro" id="IPR017981">
    <property type="entry name" value="GPCR_2-like_7TM"/>
</dbReference>
<sequence>MWGLRLLVRVIVAFNLLCLAFCVYRNCGGIVRAPKGVVTSPNFPNEFPTPILCEWVILNRQTKFTLIHLTQFYLKSHFTVQFFQEYTNSEMYRNESRPEVLNAYHDVYTMVIPAPYAVLRFGVHEMGDINIRVLEHMTDVYGFNITYEFVNSTTDYQKETCTAYHCSYLGHCIASEDFSEYKCHCFNNFFGDYCHYGPDCNPKTKTNRCQNGGICSYLNGSLNYICECPTGYTGDWCEIKQDDCYYLGCEHLCVEVLPGVKGCRCEEGYRLGPDSQSCIAKGSVLRDNFAQNLVVLVRLDNTSLQPTTSLERRTVYNNVVRELHLSHIKNISEVTNIRGRSNNSDVIELKFIINKKGMNSTVDLLQNITKQIYEKEGGKIVLTFSIAEELRIIDLVVGNGGPTSMGYINENGFLTISCIAKGRNTTTFQWYKDDMQIDFSISPRGGYVTTVHSKTEGTIRSVLYYTQIKKYDQGYFSCVASDGYSEKHQSIYVSVQTTPQIYIPKRQMALSTNASVRIPCFSINEPYNSFQYEWYENGAKIQWHTHNRFVESLLPAGTQLFAKRISQSTNFTCRVANMVGAVNLTTRVFVAKDNQLMCHAEIHMGILWPDTRNGHLIKQNCPDGFGGYAERSCYCDVRGGCKWNEPSFLYCQCNQLIKIYDKVEILYHGYRSSTISHILDELHSFISTVNPNIHVGDAELSISILRRIFEYQRQYPMLATSNEKVSFKDIIEVMDCILTATKDLPSNIKQKLTLGENILHISAYLSQKSFKTLFQFETEKETKTQTIDVKEQESRENGSSKTHGMTFTLFTFRTLDTHLTSKTSFKNPMMRFSSDLVAVYADHSLSSLEGQSMDIPIYLIQNKSKEFECVSWTRKKRGISYPSWGNASCSVVSTNAGVVTCHCQLPVEVIVVERDINITVNNNDAETDIFLGIILSHTVSICGLFFCVVIIAVNWRYLTGEHYVFYTNYILVLLMNNVVFLACHLRLHDKMIWIIGEIAVYFLYISAFTCLLMEMFHFFILTLTSKEYSVNKRCSRFIITGWGIPLVLTIFFSIVSQTIPRDASAEKRMVCWISKYSWQFQVFILPVAFITAAFLIFMAIVWNIRVKLTEESEMVFKRRLRIIFLKSLALLVLTLAESLLGMDMTGKQYSILILHFISKISLVVCVFVTRCASDGKIKHCAVRNTWLLNNNITQKKSWKQNNIDGKLRSEIDAREYYDEVNKTKYTSKRKRELSSLLGTSSLACGVRNSRTDSNGTGSSRTTNTSTNTSITNVSSDREEIIPGKAMNLKAVAERRDGMEEHSPAKGKKCLAGKETTEEYLTMHSIPRRNVNKNGETCVTFQRFENITEAMELHQALIHNADLHIVM</sequence>
<evidence type="ECO:0000256" key="7">
    <source>
        <dbReference type="ARBA" id="ARBA00023157"/>
    </source>
</evidence>
<dbReference type="PROSITE" id="PS00022">
    <property type="entry name" value="EGF_1"/>
    <property type="match status" value="2"/>
</dbReference>
<feature type="domain" description="CUB" evidence="12">
    <location>
        <begin position="27"/>
        <end position="57"/>
    </location>
</feature>
<dbReference type="InterPro" id="IPR036179">
    <property type="entry name" value="Ig-like_dom_sf"/>
</dbReference>
<dbReference type="InterPro" id="IPR001879">
    <property type="entry name" value="GPCR_2_extracellular_dom"/>
</dbReference>
<dbReference type="SUPFAM" id="SSF48726">
    <property type="entry name" value="Immunoglobulin"/>
    <property type="match status" value="2"/>
</dbReference>
<feature type="transmembrane region" description="Helical" evidence="10">
    <location>
        <begin position="1080"/>
        <end position="1102"/>
    </location>
</feature>
<feature type="domain" description="EGF-like" evidence="13">
    <location>
        <begin position="157"/>
        <end position="195"/>
    </location>
</feature>
<protein>
    <submittedName>
        <fullName evidence="17">Uncharacterized protein</fullName>
    </submittedName>
</protein>
<dbReference type="InterPro" id="IPR007110">
    <property type="entry name" value="Ig-like_dom"/>
</dbReference>
<evidence type="ECO:0000256" key="1">
    <source>
        <dbReference type="ARBA" id="ARBA00004141"/>
    </source>
</evidence>
<evidence type="ECO:0000313" key="17">
    <source>
        <dbReference type="EnsemblMetazoa" id="G14672.1:cds"/>
    </source>
</evidence>
<dbReference type="SUPFAM" id="SSF49854">
    <property type="entry name" value="Spermadhesin, CUB domain"/>
    <property type="match status" value="1"/>
</dbReference>
<feature type="domain" description="G-protein coupled receptors family 2 profile 2" evidence="15">
    <location>
        <begin position="929"/>
        <end position="1174"/>
    </location>
</feature>
<dbReference type="Pfam" id="PF00008">
    <property type="entry name" value="EGF"/>
    <property type="match status" value="1"/>
</dbReference>
<evidence type="ECO:0000256" key="6">
    <source>
        <dbReference type="ARBA" id="ARBA00023136"/>
    </source>
</evidence>
<dbReference type="Pfam" id="PF00431">
    <property type="entry name" value="CUB"/>
    <property type="match status" value="1"/>
</dbReference>
<feature type="disulfide bond" evidence="8">
    <location>
        <begin position="185"/>
        <end position="194"/>
    </location>
</feature>
<dbReference type="PROSITE" id="PS50227">
    <property type="entry name" value="G_PROTEIN_RECEP_F2_3"/>
    <property type="match status" value="1"/>
</dbReference>
<comment type="subcellular location">
    <subcellularLocation>
        <location evidence="1">Membrane</location>
        <topology evidence="1">Multi-pass membrane protein</topology>
    </subcellularLocation>
</comment>
<feature type="domain" description="G-protein coupled receptors family 2 profile 1" evidence="14">
    <location>
        <begin position="572"/>
        <end position="657"/>
    </location>
</feature>
<feature type="transmembrane region" description="Helical" evidence="10">
    <location>
        <begin position="929"/>
        <end position="953"/>
    </location>
</feature>
<feature type="transmembrane region" description="Helical" evidence="10">
    <location>
        <begin position="999"/>
        <end position="1025"/>
    </location>
</feature>
<dbReference type="SMART" id="SM00409">
    <property type="entry name" value="IG"/>
    <property type="match status" value="2"/>
</dbReference>
<dbReference type="GO" id="GO:0016020">
    <property type="term" value="C:membrane"/>
    <property type="evidence" value="ECO:0007669"/>
    <property type="project" value="UniProtKB-SubCell"/>
</dbReference>
<dbReference type="PROSITE" id="PS50835">
    <property type="entry name" value="IG_LIKE"/>
    <property type="match status" value="2"/>
</dbReference>
<dbReference type="Gene3D" id="2.60.220.50">
    <property type="match status" value="1"/>
</dbReference>
<evidence type="ECO:0000313" key="18">
    <source>
        <dbReference type="Proteomes" id="UP000005408"/>
    </source>
</evidence>
<dbReference type="PROSITE" id="PS50026">
    <property type="entry name" value="EGF_3"/>
    <property type="match status" value="2"/>
</dbReference>
<feature type="domain" description="Ig-like" evidence="16">
    <location>
        <begin position="414"/>
        <end position="494"/>
    </location>
</feature>
<dbReference type="InterPro" id="IPR003599">
    <property type="entry name" value="Ig_sub"/>
</dbReference>
<reference evidence="17" key="1">
    <citation type="submission" date="2022-08" db="UniProtKB">
        <authorList>
            <consortium name="EnsemblMetazoa"/>
        </authorList>
    </citation>
    <scope>IDENTIFICATION</scope>
    <source>
        <strain evidence="17">05x7-T-G4-1.051#20</strain>
    </source>
</reference>
<dbReference type="PROSITE" id="PS01180">
    <property type="entry name" value="CUB"/>
    <property type="match status" value="1"/>
</dbReference>
<evidence type="ECO:0000259" key="14">
    <source>
        <dbReference type="PROSITE" id="PS50227"/>
    </source>
</evidence>
<feature type="disulfide bond" evidence="8">
    <location>
        <begin position="166"/>
        <end position="183"/>
    </location>
</feature>
<dbReference type="SUPFAM" id="SSF57196">
    <property type="entry name" value="EGF/Laminin"/>
    <property type="match status" value="1"/>
</dbReference>
<keyword evidence="11" id="KW-0732">Signal</keyword>
<proteinExistence type="inferred from homology"/>
<dbReference type="SMART" id="SM00181">
    <property type="entry name" value="EGF"/>
    <property type="match status" value="3"/>
</dbReference>
<dbReference type="PANTHER" id="PTHR24033">
    <property type="entry name" value="EGF-LIKE DOMAIN-CONTAINING PROTEIN"/>
    <property type="match status" value="1"/>
</dbReference>
<dbReference type="InterPro" id="IPR046338">
    <property type="entry name" value="GAIN_dom_sf"/>
</dbReference>
<evidence type="ECO:0000259" key="16">
    <source>
        <dbReference type="PROSITE" id="PS50835"/>
    </source>
</evidence>
<dbReference type="Proteomes" id="UP000005408">
    <property type="component" value="Unassembled WGS sequence"/>
</dbReference>
<dbReference type="SMART" id="SM00008">
    <property type="entry name" value="HormR"/>
    <property type="match status" value="1"/>
</dbReference>